<feature type="transmembrane region" description="Helical" evidence="1">
    <location>
        <begin position="169"/>
        <end position="191"/>
    </location>
</feature>
<evidence type="ECO:0000313" key="2">
    <source>
        <dbReference type="EMBL" id="KAA1102666.1"/>
    </source>
</evidence>
<keyword evidence="1" id="KW-0472">Membrane</keyword>
<gene>
    <name evidence="2" type="ORF">PGTUg99_029697</name>
</gene>
<comment type="caution">
    <text evidence="2">The sequence shown here is derived from an EMBL/GenBank/DDBJ whole genome shotgun (WGS) entry which is preliminary data.</text>
</comment>
<feature type="transmembrane region" description="Helical" evidence="1">
    <location>
        <begin position="439"/>
        <end position="459"/>
    </location>
</feature>
<feature type="transmembrane region" description="Helical" evidence="1">
    <location>
        <begin position="393"/>
        <end position="419"/>
    </location>
</feature>
<dbReference type="EMBL" id="VDEP01000337">
    <property type="protein sequence ID" value="KAA1102666.1"/>
    <property type="molecule type" value="Genomic_DNA"/>
</dbReference>
<feature type="transmembrane region" description="Helical" evidence="1">
    <location>
        <begin position="249"/>
        <end position="270"/>
    </location>
</feature>
<feature type="transmembrane region" description="Helical" evidence="1">
    <location>
        <begin position="37"/>
        <end position="60"/>
    </location>
</feature>
<name>A0A5B0PNZ2_PUCGR</name>
<evidence type="ECO:0000313" key="3">
    <source>
        <dbReference type="Proteomes" id="UP000325313"/>
    </source>
</evidence>
<protein>
    <submittedName>
        <fullName evidence="2">Uncharacterized protein</fullName>
    </submittedName>
</protein>
<dbReference type="Proteomes" id="UP000325313">
    <property type="component" value="Unassembled WGS sequence"/>
</dbReference>
<accession>A0A5B0PNZ2</accession>
<proteinExistence type="predicted"/>
<sequence length="478" mass="54133">MSMSIQPENVYTVQSLALHQLFWKAAKLNIPPFLPTLVWLEVFLEPIAGILYIISAIPSIRKEGFWLYKMETNGMIRPNTSTLIPIFVLLYITCSLSSLICLLIDMDSMTILSTRTVFLSLISYPILLCTGWTKIWNVLQAIPLTKYGLATMRQTNGDSSLKFFRPRTINLLSVFLYGFPVIFGSVTIGMLTNEVSKITQTFMEYNHGYSDIISGQIDNESIARLNYLAIQQLISMLHRSEKALLLSRLIGFGCFFNGLFLLSVMSFGYYRILKAVGYQIHTFRKASEHQAPLAFAVGTLQSSYKLESTPVPNSFNSTSSGSIRTQARRSPSLIWITTHLPTWLPSLRPDPEFLGKPDPASPNTHFDSQKWESLNQEMIHSQYKALKRYKVNLIWQASCNTLIVLSFLGLNVTVFSNLLQVPVRYSLSDLIWVTITWASWSWILTVGLPFGVVACIVAFSPPITALRENEERVEEFDD</sequence>
<feature type="transmembrane region" description="Helical" evidence="1">
    <location>
        <begin position="117"/>
        <end position="136"/>
    </location>
</feature>
<organism evidence="2 3">
    <name type="scientific">Puccinia graminis f. sp. tritici</name>
    <dbReference type="NCBI Taxonomy" id="56615"/>
    <lineage>
        <taxon>Eukaryota</taxon>
        <taxon>Fungi</taxon>
        <taxon>Dikarya</taxon>
        <taxon>Basidiomycota</taxon>
        <taxon>Pucciniomycotina</taxon>
        <taxon>Pucciniomycetes</taxon>
        <taxon>Pucciniales</taxon>
        <taxon>Pucciniaceae</taxon>
        <taxon>Puccinia</taxon>
    </lineage>
</organism>
<keyword evidence="1" id="KW-1133">Transmembrane helix</keyword>
<keyword evidence="1" id="KW-0812">Transmembrane</keyword>
<feature type="transmembrane region" description="Helical" evidence="1">
    <location>
        <begin position="81"/>
        <end position="105"/>
    </location>
</feature>
<evidence type="ECO:0000256" key="1">
    <source>
        <dbReference type="SAM" id="Phobius"/>
    </source>
</evidence>
<reference evidence="2 3" key="1">
    <citation type="submission" date="2019-05" db="EMBL/GenBank/DDBJ databases">
        <title>Emergence of the Ug99 lineage of the wheat stem rust pathogen through somatic hybridization.</title>
        <authorList>
            <person name="Li F."/>
            <person name="Upadhyaya N.M."/>
            <person name="Sperschneider J."/>
            <person name="Matny O."/>
            <person name="Nguyen-Phuc H."/>
            <person name="Mago R."/>
            <person name="Raley C."/>
            <person name="Miller M.E."/>
            <person name="Silverstein K.A.T."/>
            <person name="Henningsen E."/>
            <person name="Hirsch C.D."/>
            <person name="Visser B."/>
            <person name="Pretorius Z.A."/>
            <person name="Steffenson B.J."/>
            <person name="Schwessinger B."/>
            <person name="Dodds P.N."/>
            <person name="Figueroa M."/>
        </authorList>
    </citation>
    <scope>NUCLEOTIDE SEQUENCE [LARGE SCALE GENOMIC DNA]</scope>
    <source>
        <strain evidence="2 3">Ug99</strain>
    </source>
</reference>
<dbReference type="AlphaFoldDB" id="A0A5B0PNZ2"/>